<dbReference type="AlphaFoldDB" id="A0A0L6UX53"/>
<gene>
    <name evidence="2" type="ORF">VP01_3441g1</name>
</gene>
<accession>A0A0L6UX53</accession>
<sequence length="627" mass="70123">MATQPDRNRNVRILTLRFSFHFQIISPPQQLLAESNSDQPTYCATSTPWDPSNCSEKNSHHIPPMPTQTSHITIPLQPFSPRNLFKDSPPPPICLGKMMEKLLTGECTKVLRLEIIPQLGKPLASPEGGLQDHNTNLEVEIHYRKEAFPFTKEANTKGEEKVIEKGMTTTLVDLGHLLQLKNSKIYGVQQESGFNGLGFGTIDPRPWRDRLNCNSIENLKKLSGHRHDVTLSSKGNPIPSLRRIESQTQPDRLTDNRCNIYLQDPVPNVLLSKRHPGLYSHKSNGGARCDTPETAHHASQSWGHRGSVQHLGSKAGTGPTQNKGTSPGGIISLSFYRTPSCDPIPPGNIPIPLNTHPSAPKLPRALVRGSLQLLQPQNLTSTSGKQRDTIFPQKRTTSSTSPAAPSPERIPQAQEEPETKGSNHQCHGDRCCPEDGQKSNSPPASILHQEFLKEVLHDLAKESTFFFSEMKLKELFSSFLTELSQKFEDLPGSLLENSVLPILFNKIMAHSSHTDKGLVSPSTVENDPNPLIIQISMNDKVNIVQYNTRSFLPYSSRSEPLKFNNPLMNLHTTTSKHKSESYLLNIQLRGRHHFITPQTQIPEMNSTFEEFPFIQRQDVDHMGKEFD</sequence>
<dbReference type="OrthoDB" id="10680231at2759"/>
<organism evidence="2 3">
    <name type="scientific">Puccinia sorghi</name>
    <dbReference type="NCBI Taxonomy" id="27349"/>
    <lineage>
        <taxon>Eukaryota</taxon>
        <taxon>Fungi</taxon>
        <taxon>Dikarya</taxon>
        <taxon>Basidiomycota</taxon>
        <taxon>Pucciniomycotina</taxon>
        <taxon>Pucciniomycetes</taxon>
        <taxon>Pucciniales</taxon>
        <taxon>Pucciniaceae</taxon>
        <taxon>Puccinia</taxon>
    </lineage>
</organism>
<name>A0A0L6UX53_9BASI</name>
<feature type="region of interest" description="Disordered" evidence="1">
    <location>
        <begin position="376"/>
        <end position="443"/>
    </location>
</feature>
<evidence type="ECO:0000313" key="3">
    <source>
        <dbReference type="Proteomes" id="UP000037035"/>
    </source>
</evidence>
<feature type="region of interest" description="Disordered" evidence="1">
    <location>
        <begin position="272"/>
        <end position="331"/>
    </location>
</feature>
<dbReference type="EMBL" id="LAVV01008437">
    <property type="protein sequence ID" value="KNZ52807.1"/>
    <property type="molecule type" value="Genomic_DNA"/>
</dbReference>
<protein>
    <submittedName>
        <fullName evidence="2">Uncharacterized protein</fullName>
    </submittedName>
</protein>
<evidence type="ECO:0000313" key="2">
    <source>
        <dbReference type="EMBL" id="KNZ52807.1"/>
    </source>
</evidence>
<reference evidence="2 3" key="1">
    <citation type="submission" date="2015-08" db="EMBL/GenBank/DDBJ databases">
        <title>Next Generation Sequencing and Analysis of the Genome of Puccinia sorghi L Schw, the Causal Agent of Maize Common Rust.</title>
        <authorList>
            <person name="Rochi L."/>
            <person name="Burguener G."/>
            <person name="Darino M."/>
            <person name="Turjanski A."/>
            <person name="Kreff E."/>
            <person name="Dieguez M.J."/>
            <person name="Sacco F."/>
        </authorList>
    </citation>
    <scope>NUCLEOTIDE SEQUENCE [LARGE SCALE GENOMIC DNA]</scope>
    <source>
        <strain evidence="2 3">RO10H11247</strain>
    </source>
</reference>
<proteinExistence type="predicted"/>
<dbReference type="Proteomes" id="UP000037035">
    <property type="component" value="Unassembled WGS sequence"/>
</dbReference>
<comment type="caution">
    <text evidence="2">The sequence shown here is derived from an EMBL/GenBank/DDBJ whole genome shotgun (WGS) entry which is preliminary data.</text>
</comment>
<evidence type="ECO:0000256" key="1">
    <source>
        <dbReference type="SAM" id="MobiDB-lite"/>
    </source>
</evidence>
<keyword evidence="3" id="KW-1185">Reference proteome</keyword>
<feature type="compositionally biased region" description="Low complexity" evidence="1">
    <location>
        <begin position="396"/>
        <end position="407"/>
    </location>
</feature>
<dbReference type="VEuPathDB" id="FungiDB:VP01_3441g1"/>
<feature type="compositionally biased region" description="Basic and acidic residues" evidence="1">
    <location>
        <begin position="417"/>
        <end position="437"/>
    </location>
</feature>